<dbReference type="AlphaFoldDB" id="A0A7S0T522"/>
<dbReference type="InterPro" id="IPR001005">
    <property type="entry name" value="SANT/Myb"/>
</dbReference>
<dbReference type="PANTHER" id="PTHR45614:SF253">
    <property type="entry name" value="CHROMOSOME UNDETERMINED SCAFFOLD_38, WHOLE GENOME SHOTGUN SEQUENCE"/>
    <property type="match status" value="1"/>
</dbReference>
<dbReference type="InterPro" id="IPR009057">
    <property type="entry name" value="Homeodomain-like_sf"/>
</dbReference>
<dbReference type="GO" id="GO:0000981">
    <property type="term" value="F:DNA-binding transcription factor activity, RNA polymerase II-specific"/>
    <property type="evidence" value="ECO:0007669"/>
    <property type="project" value="TreeGrafter"/>
</dbReference>
<accession>A0A7S0T522</accession>
<dbReference type="InterPro" id="IPR017930">
    <property type="entry name" value="Myb_dom"/>
</dbReference>
<name>A0A7S0T522_9RHOD</name>
<dbReference type="CDD" id="cd00167">
    <property type="entry name" value="SANT"/>
    <property type="match status" value="2"/>
</dbReference>
<sequence length="170" mass="20279">MKMDCQSEHAKDNCRPSQLFRVSVYNLLNHELPQGPISKSSRLQRSKRSEQKKRCRLFTPKEDQLLRERVQMHGAFDWVQHAKFFENRTPGQLRARWAHNLRFDSFLVPFSPEEDRKILQLHIQLGNRWAQIAGQLENRSDNAVKNRFHCLRRMLKEQAHSKQTYQIATK</sequence>
<evidence type="ECO:0008006" key="4">
    <source>
        <dbReference type="Google" id="ProtNLM"/>
    </source>
</evidence>
<dbReference type="SUPFAM" id="SSF46689">
    <property type="entry name" value="Homeodomain-like"/>
    <property type="match status" value="1"/>
</dbReference>
<gene>
    <name evidence="3" type="ORF">EMAD1354_LOCUS198</name>
</gene>
<dbReference type="GO" id="GO:0000978">
    <property type="term" value="F:RNA polymerase II cis-regulatory region sequence-specific DNA binding"/>
    <property type="evidence" value="ECO:0007669"/>
    <property type="project" value="TreeGrafter"/>
</dbReference>
<protein>
    <recommendedName>
        <fullName evidence="4">Myb-like domain-containing protein</fullName>
    </recommendedName>
</protein>
<feature type="domain" description="HTH myb-type" evidence="2">
    <location>
        <begin position="50"/>
        <end position="105"/>
    </location>
</feature>
<dbReference type="SMART" id="SM00717">
    <property type="entry name" value="SANT"/>
    <property type="match status" value="2"/>
</dbReference>
<dbReference type="PROSITE" id="PS51294">
    <property type="entry name" value="HTH_MYB"/>
    <property type="match status" value="2"/>
</dbReference>
<dbReference type="InterPro" id="IPR050560">
    <property type="entry name" value="MYB_TF"/>
</dbReference>
<dbReference type="Pfam" id="PF13921">
    <property type="entry name" value="Myb_DNA-bind_6"/>
    <property type="match status" value="1"/>
</dbReference>
<dbReference type="EMBL" id="HBFE01000295">
    <property type="protein sequence ID" value="CAD8724121.1"/>
    <property type="molecule type" value="Transcribed_RNA"/>
</dbReference>
<feature type="domain" description="Myb-like" evidence="1">
    <location>
        <begin position="109"/>
        <end position="152"/>
    </location>
</feature>
<feature type="domain" description="HTH myb-type" evidence="2">
    <location>
        <begin position="109"/>
        <end position="156"/>
    </location>
</feature>
<reference evidence="3" key="1">
    <citation type="submission" date="2021-01" db="EMBL/GenBank/DDBJ databases">
        <authorList>
            <person name="Corre E."/>
            <person name="Pelletier E."/>
            <person name="Niang G."/>
            <person name="Scheremetjew M."/>
            <person name="Finn R."/>
            <person name="Kale V."/>
            <person name="Holt S."/>
            <person name="Cochrane G."/>
            <person name="Meng A."/>
            <person name="Brown T."/>
            <person name="Cohen L."/>
        </authorList>
    </citation>
    <scope>NUCLEOTIDE SEQUENCE</scope>
    <source>
        <strain evidence="3">CCMP3276</strain>
    </source>
</reference>
<feature type="domain" description="Myb-like" evidence="1">
    <location>
        <begin position="58"/>
        <end position="101"/>
    </location>
</feature>
<dbReference type="PANTHER" id="PTHR45614">
    <property type="entry name" value="MYB PROTEIN-RELATED"/>
    <property type="match status" value="1"/>
</dbReference>
<proteinExistence type="predicted"/>
<dbReference type="Pfam" id="PF00249">
    <property type="entry name" value="Myb_DNA-binding"/>
    <property type="match status" value="1"/>
</dbReference>
<evidence type="ECO:0000259" key="2">
    <source>
        <dbReference type="PROSITE" id="PS51294"/>
    </source>
</evidence>
<dbReference type="PROSITE" id="PS50090">
    <property type="entry name" value="MYB_LIKE"/>
    <property type="match status" value="2"/>
</dbReference>
<dbReference type="GO" id="GO:0005634">
    <property type="term" value="C:nucleus"/>
    <property type="evidence" value="ECO:0007669"/>
    <property type="project" value="TreeGrafter"/>
</dbReference>
<dbReference type="Gene3D" id="1.10.10.60">
    <property type="entry name" value="Homeodomain-like"/>
    <property type="match status" value="2"/>
</dbReference>
<evidence type="ECO:0000313" key="3">
    <source>
        <dbReference type="EMBL" id="CAD8724121.1"/>
    </source>
</evidence>
<evidence type="ECO:0000259" key="1">
    <source>
        <dbReference type="PROSITE" id="PS50090"/>
    </source>
</evidence>
<organism evidence="3">
    <name type="scientific">Erythrolobus madagascarensis</name>
    <dbReference type="NCBI Taxonomy" id="708628"/>
    <lineage>
        <taxon>Eukaryota</taxon>
        <taxon>Rhodophyta</taxon>
        <taxon>Bangiophyceae</taxon>
        <taxon>Porphyridiales</taxon>
        <taxon>Porphyridiaceae</taxon>
        <taxon>Erythrolobus</taxon>
    </lineage>
</organism>